<dbReference type="RefSeq" id="WP_193906207.1">
    <property type="nucleotide sequence ID" value="NZ_PRDL01000001.1"/>
</dbReference>
<dbReference type="InterPro" id="IPR050059">
    <property type="entry name" value="ATP_synthase_B_chain"/>
</dbReference>
<keyword evidence="6 15" id="KW-0375">Hydrogen ion transport</keyword>
<keyword evidence="9 15" id="KW-0472">Membrane</keyword>
<dbReference type="PANTHER" id="PTHR33445:SF1">
    <property type="entry name" value="ATP SYNTHASE SUBUNIT B"/>
    <property type="match status" value="1"/>
</dbReference>
<evidence type="ECO:0000256" key="1">
    <source>
        <dbReference type="ARBA" id="ARBA00005513"/>
    </source>
</evidence>
<dbReference type="SUPFAM" id="SSF81573">
    <property type="entry name" value="F1F0 ATP synthase subunit B, membrane domain"/>
    <property type="match status" value="1"/>
</dbReference>
<evidence type="ECO:0000313" key="18">
    <source>
        <dbReference type="Proteomes" id="UP000652567"/>
    </source>
</evidence>
<evidence type="ECO:0000256" key="7">
    <source>
        <dbReference type="ARBA" id="ARBA00022989"/>
    </source>
</evidence>
<dbReference type="InterPro" id="IPR005864">
    <property type="entry name" value="ATP_synth_F0_bsu_bac"/>
</dbReference>
<evidence type="ECO:0000256" key="4">
    <source>
        <dbReference type="ARBA" id="ARBA00022547"/>
    </source>
</evidence>
<accession>A0A928V2D2</accession>
<evidence type="ECO:0000256" key="13">
    <source>
        <dbReference type="ARBA" id="ARBA00026054"/>
    </source>
</evidence>
<keyword evidence="18" id="KW-1185">Reference proteome</keyword>
<evidence type="ECO:0000256" key="12">
    <source>
        <dbReference type="ARBA" id="ARBA00025614"/>
    </source>
</evidence>
<dbReference type="InterPro" id="IPR002146">
    <property type="entry name" value="ATP_synth_b/b'su_bac/chlpt"/>
</dbReference>
<dbReference type="Pfam" id="PF00430">
    <property type="entry name" value="ATP-synt_B"/>
    <property type="match status" value="1"/>
</dbReference>
<protein>
    <recommendedName>
        <fullName evidence="15">ATP synthase subunit b</fullName>
    </recommendedName>
    <alternativeName>
        <fullName evidence="15">ATP synthase F(0) sector subunit b</fullName>
    </alternativeName>
    <alternativeName>
        <fullName evidence="15">ATPase subunit I</fullName>
    </alternativeName>
    <alternativeName>
        <fullName evidence="15">F-type ATPase subunit b</fullName>
        <shortName evidence="15">F-ATPase subunit b</shortName>
    </alternativeName>
</protein>
<keyword evidence="10 15" id="KW-0066">ATP synthesis</keyword>
<keyword evidence="4 15" id="KW-0138">CF(0)</keyword>
<evidence type="ECO:0000256" key="16">
    <source>
        <dbReference type="RuleBase" id="RU003848"/>
    </source>
</evidence>
<dbReference type="GO" id="GO:0045259">
    <property type="term" value="C:proton-transporting ATP synthase complex"/>
    <property type="evidence" value="ECO:0007669"/>
    <property type="project" value="UniProtKB-KW"/>
</dbReference>
<dbReference type="GO" id="GO:0046933">
    <property type="term" value="F:proton-transporting ATP synthase activity, rotational mechanism"/>
    <property type="evidence" value="ECO:0007669"/>
    <property type="project" value="UniProtKB-UniRule"/>
</dbReference>
<reference evidence="17" key="1">
    <citation type="submission" date="2018-07" db="EMBL/GenBank/DDBJ databases">
        <title>Genome assembly of strain Ka43.</title>
        <authorList>
            <person name="Kukolya J."/>
            <person name="Nagy I."/>
            <person name="Horvath B."/>
            <person name="Toth A."/>
        </authorList>
    </citation>
    <scope>NUCLEOTIDE SEQUENCE</scope>
    <source>
        <strain evidence="17">KB43</strain>
    </source>
</reference>
<evidence type="ECO:0000256" key="8">
    <source>
        <dbReference type="ARBA" id="ARBA00023065"/>
    </source>
</evidence>
<dbReference type="InterPro" id="IPR028987">
    <property type="entry name" value="ATP_synth_B-like_membr_sf"/>
</dbReference>
<keyword evidence="5 15" id="KW-0812">Transmembrane</keyword>
<comment type="subunit">
    <text evidence="15">F-type ATPases have 2 components, F(1) - the catalytic core - and F(0) - the membrane proton channel. F(1) has five subunits: alpha(3), beta(3), gamma(1), delta(1), epsilon(1). F(0) has three main subunits: a(1), b(2) and c(10-14). The alpha and beta chains form an alternating ring which encloses part of the gamma chain. F(1) is attached to F(0) by a central stalk formed by the gamma and epsilon chains, while a peripheral stalk is formed by the delta and b chains.</text>
</comment>
<dbReference type="NCBIfam" id="NF004411">
    <property type="entry name" value="PRK05759.1-2"/>
    <property type="match status" value="1"/>
</dbReference>
<evidence type="ECO:0000256" key="10">
    <source>
        <dbReference type="ARBA" id="ARBA00023310"/>
    </source>
</evidence>
<comment type="subunit">
    <text evidence="13">F-type ATPases have 2 components, F(1) - the catalytic core - and F(0) - the membrane proton channel. F(1) has five subunits: alpha(3), beta(3), gamma(1), delta(1), epsilon(1). F(0) has four main subunits: a(1), b(2) and c(10-14). The alpha and beta chains form an alternating ring which encloses part of the gamma chain. F(1) is attached to F(0) by a central stalk formed by the gamma and epsilon chains, while a peripheral stalk is formed by the delta and b chains.</text>
</comment>
<keyword evidence="7 15" id="KW-1133">Transmembrane helix</keyword>
<dbReference type="NCBIfam" id="TIGR01144">
    <property type="entry name" value="ATP_synt_b"/>
    <property type="match status" value="1"/>
</dbReference>
<gene>
    <name evidence="15" type="primary">atpF</name>
    <name evidence="17" type="ORF">C4F51_00605</name>
</gene>
<feature type="transmembrane region" description="Helical" evidence="15">
    <location>
        <begin position="12"/>
        <end position="29"/>
    </location>
</feature>
<proteinExistence type="inferred from homology"/>
<evidence type="ECO:0000256" key="5">
    <source>
        <dbReference type="ARBA" id="ARBA00022692"/>
    </source>
</evidence>
<dbReference type="HAMAP" id="MF_01398">
    <property type="entry name" value="ATP_synth_b_bprime"/>
    <property type="match status" value="1"/>
</dbReference>
<dbReference type="GO" id="GO:0012505">
    <property type="term" value="C:endomembrane system"/>
    <property type="evidence" value="ECO:0007669"/>
    <property type="project" value="UniProtKB-SubCell"/>
</dbReference>
<dbReference type="Gene3D" id="6.10.250.1580">
    <property type="match status" value="1"/>
</dbReference>
<comment type="function">
    <text evidence="11 15">F(1)F(0) ATP synthase produces ATP from ADP in the presence of a proton or sodium gradient. F-type ATPases consist of two structural domains, F(1) containing the extramembraneous catalytic core and F(0) containing the membrane proton channel, linked together by a central stalk and a peripheral stalk. During catalysis, ATP synthesis in the catalytic domain of F(1) is coupled via a rotary mechanism of the central stalk subunits to proton translocation.</text>
</comment>
<keyword evidence="8 15" id="KW-0406">Ion transport</keyword>
<name>A0A928V2D2_9GAMM</name>
<sequence>MNLNLTLIGQSITFFVFVWFCMKFVWPFITKAMDERQKIIADGLAAADRAGKDLELAQEKATQTLHKAKQEAAAILESANKRSAQIVEEAREIARVEADRIKTAAQADVELEINRAKEALRSQVAVLAIAGAEKVLEASVNEDTHRAMIDKLAASL</sequence>
<evidence type="ECO:0000256" key="14">
    <source>
        <dbReference type="ARBA" id="ARBA00037847"/>
    </source>
</evidence>
<evidence type="ECO:0000313" key="17">
    <source>
        <dbReference type="EMBL" id="MBE8715686.1"/>
    </source>
</evidence>
<dbReference type="EMBL" id="PRDL01000001">
    <property type="protein sequence ID" value="MBE8715686.1"/>
    <property type="molecule type" value="Genomic_DNA"/>
</dbReference>
<evidence type="ECO:0000256" key="6">
    <source>
        <dbReference type="ARBA" id="ARBA00022781"/>
    </source>
</evidence>
<evidence type="ECO:0000256" key="9">
    <source>
        <dbReference type="ARBA" id="ARBA00023136"/>
    </source>
</evidence>
<organism evidence="17 18">
    <name type="scientific">Cellvibrio polysaccharolyticus</name>
    <dbReference type="NCBI Taxonomy" id="2082724"/>
    <lineage>
        <taxon>Bacteria</taxon>
        <taxon>Pseudomonadati</taxon>
        <taxon>Pseudomonadota</taxon>
        <taxon>Gammaproteobacteria</taxon>
        <taxon>Cellvibrionales</taxon>
        <taxon>Cellvibrionaceae</taxon>
        <taxon>Cellvibrio</taxon>
    </lineage>
</organism>
<evidence type="ECO:0000256" key="11">
    <source>
        <dbReference type="ARBA" id="ARBA00025198"/>
    </source>
</evidence>
<comment type="subcellular location">
    <subcellularLocation>
        <location evidence="15">Cell membrane</location>
        <topology evidence="15">Single-pass membrane protein</topology>
    </subcellularLocation>
    <subcellularLocation>
        <location evidence="14">Endomembrane system</location>
        <topology evidence="14">Single-pass membrane protein</topology>
    </subcellularLocation>
</comment>
<evidence type="ECO:0000256" key="3">
    <source>
        <dbReference type="ARBA" id="ARBA00022475"/>
    </source>
</evidence>
<evidence type="ECO:0000256" key="2">
    <source>
        <dbReference type="ARBA" id="ARBA00022448"/>
    </source>
</evidence>
<dbReference type="GO" id="GO:0046961">
    <property type="term" value="F:proton-transporting ATPase activity, rotational mechanism"/>
    <property type="evidence" value="ECO:0007669"/>
    <property type="project" value="TreeGrafter"/>
</dbReference>
<dbReference type="Proteomes" id="UP000652567">
    <property type="component" value="Unassembled WGS sequence"/>
</dbReference>
<dbReference type="GO" id="GO:0005886">
    <property type="term" value="C:plasma membrane"/>
    <property type="evidence" value="ECO:0007669"/>
    <property type="project" value="UniProtKB-SubCell"/>
</dbReference>
<comment type="caution">
    <text evidence="17">The sequence shown here is derived from an EMBL/GenBank/DDBJ whole genome shotgun (WGS) entry which is preliminary data.</text>
</comment>
<comment type="function">
    <text evidence="12">Component of the F(0) channel, it forms part of the peripheral stalk, linking F(1) to F(0). The b'-subunit is a diverged and duplicated form of b found in plants and photosynthetic bacteria.</text>
</comment>
<dbReference type="PANTHER" id="PTHR33445">
    <property type="entry name" value="ATP SYNTHASE SUBUNIT B', CHLOROPLASTIC"/>
    <property type="match status" value="1"/>
</dbReference>
<dbReference type="CDD" id="cd06503">
    <property type="entry name" value="ATP-synt_Fo_b"/>
    <property type="match status" value="1"/>
</dbReference>
<keyword evidence="2 15" id="KW-0813">Transport</keyword>
<comment type="similarity">
    <text evidence="1 15 16">Belongs to the ATPase B chain family.</text>
</comment>
<keyword evidence="3 15" id="KW-1003">Cell membrane</keyword>
<evidence type="ECO:0000256" key="15">
    <source>
        <dbReference type="HAMAP-Rule" id="MF_01398"/>
    </source>
</evidence>
<dbReference type="AlphaFoldDB" id="A0A928V2D2"/>